<feature type="region of interest" description="Disordered" evidence="1">
    <location>
        <begin position="27"/>
        <end position="54"/>
    </location>
</feature>
<dbReference type="EMBL" id="JAHCVK010000003">
    <property type="protein sequence ID" value="MBT0653206.1"/>
    <property type="molecule type" value="Genomic_DNA"/>
</dbReference>
<gene>
    <name evidence="3" type="ORF">KI810_09075</name>
</gene>
<proteinExistence type="predicted"/>
<evidence type="ECO:0000313" key="3">
    <source>
        <dbReference type="EMBL" id="MBT0653206.1"/>
    </source>
</evidence>
<evidence type="ECO:0000256" key="2">
    <source>
        <dbReference type="SAM" id="SignalP"/>
    </source>
</evidence>
<organism evidence="3 4">
    <name type="scientific">Geomobilimonas luticola</name>
    <dbReference type="NCBI Taxonomy" id="1114878"/>
    <lineage>
        <taxon>Bacteria</taxon>
        <taxon>Pseudomonadati</taxon>
        <taxon>Thermodesulfobacteriota</taxon>
        <taxon>Desulfuromonadia</taxon>
        <taxon>Geobacterales</taxon>
        <taxon>Geobacteraceae</taxon>
        <taxon>Geomobilimonas</taxon>
    </lineage>
</organism>
<evidence type="ECO:0008006" key="5">
    <source>
        <dbReference type="Google" id="ProtNLM"/>
    </source>
</evidence>
<name>A0ABS5SF01_9BACT</name>
<dbReference type="InterPro" id="IPR008964">
    <property type="entry name" value="Invasin/intimin_cell_adhesion"/>
</dbReference>
<sequence length="312" mass="32012">MRCLKLFMPVLVSLMLLSIGGCGSDSSGTTSTGSPFSSGSGSNGNSTSPTPTPTGSGTVLSYNLALSITAASGTGTTVGPNSTVIATANLIDSGGNPVANQPIKFEAVEGPVTINPIIVSTDSNGMAINFLRAGATTTSAADVIIKASTSVNNQLVTAIGIFKIMRSESNIIKFMTTKGTTDPDGTLNTLKITLENVPLPSPPRTILQLVPFQVLDNNGIPRSRVPVTVSIYSEIGNCPVFIDSPETAVRTVTTDDTGLGIFNAGVTVEVPEPGSENACSIIYKAESADPNNVTGTIYSYGGFIAALVNTKK</sequence>
<evidence type="ECO:0000256" key="1">
    <source>
        <dbReference type="SAM" id="MobiDB-lite"/>
    </source>
</evidence>
<comment type="caution">
    <text evidence="3">The sequence shown here is derived from an EMBL/GenBank/DDBJ whole genome shotgun (WGS) entry which is preliminary data.</text>
</comment>
<reference evidence="3 4" key="1">
    <citation type="submission" date="2021-05" db="EMBL/GenBank/DDBJ databases">
        <title>The draft genome of Geobacter luticola JCM 17780.</title>
        <authorList>
            <person name="Xu Z."/>
            <person name="Masuda Y."/>
            <person name="Itoh H."/>
            <person name="Senoo K."/>
        </authorList>
    </citation>
    <scope>NUCLEOTIDE SEQUENCE [LARGE SCALE GENOMIC DNA]</scope>
    <source>
        <strain evidence="3 4">JCM 17780</strain>
    </source>
</reference>
<protein>
    <recommendedName>
        <fullName evidence="5">Big-1 domain-containing protein</fullName>
    </recommendedName>
</protein>
<dbReference type="Gene3D" id="2.60.40.10">
    <property type="entry name" value="Immunoglobulins"/>
    <property type="match status" value="1"/>
</dbReference>
<dbReference type="PROSITE" id="PS51257">
    <property type="entry name" value="PROKAR_LIPOPROTEIN"/>
    <property type="match status" value="1"/>
</dbReference>
<evidence type="ECO:0000313" key="4">
    <source>
        <dbReference type="Proteomes" id="UP000756860"/>
    </source>
</evidence>
<dbReference type="SUPFAM" id="SSF49373">
    <property type="entry name" value="Invasin/intimin cell-adhesion fragments"/>
    <property type="match status" value="1"/>
</dbReference>
<keyword evidence="4" id="KW-1185">Reference proteome</keyword>
<dbReference type="InterPro" id="IPR013783">
    <property type="entry name" value="Ig-like_fold"/>
</dbReference>
<dbReference type="RefSeq" id="WP_214175213.1">
    <property type="nucleotide sequence ID" value="NZ_JAHCVK010000003.1"/>
</dbReference>
<accession>A0ABS5SF01</accession>
<dbReference type="Proteomes" id="UP000756860">
    <property type="component" value="Unassembled WGS sequence"/>
</dbReference>
<feature type="signal peptide" evidence="2">
    <location>
        <begin position="1"/>
        <end position="23"/>
    </location>
</feature>
<feature type="chain" id="PRO_5045678531" description="Big-1 domain-containing protein" evidence="2">
    <location>
        <begin position="24"/>
        <end position="312"/>
    </location>
</feature>
<keyword evidence="2" id="KW-0732">Signal</keyword>